<keyword evidence="2 3" id="KW-0732">Signal</keyword>
<dbReference type="RefSeq" id="WP_051883626.1">
    <property type="nucleotide sequence ID" value="NZ_APNK01000030.1"/>
</dbReference>
<dbReference type="OrthoDB" id="9768183at2"/>
<dbReference type="SUPFAM" id="SSF53850">
    <property type="entry name" value="Periplasmic binding protein-like II"/>
    <property type="match status" value="1"/>
</dbReference>
<dbReference type="EMBL" id="APNK01000030">
    <property type="protein sequence ID" value="KEZ76424.1"/>
    <property type="molecule type" value="Genomic_DNA"/>
</dbReference>
<dbReference type="eggNOG" id="COG0834">
    <property type="taxonomic scope" value="Bacteria"/>
</dbReference>
<evidence type="ECO:0000256" key="3">
    <source>
        <dbReference type="SAM" id="SignalP"/>
    </source>
</evidence>
<proteinExistence type="inferred from homology"/>
<evidence type="ECO:0000259" key="5">
    <source>
        <dbReference type="SMART" id="SM00079"/>
    </source>
</evidence>
<accession>A0A084II90</accession>
<gene>
    <name evidence="6" type="ORF">C41B8_15075</name>
</gene>
<feature type="domain" description="Solute-binding protein family 3/N-terminal" evidence="4">
    <location>
        <begin position="24"/>
        <end position="249"/>
    </location>
</feature>
<evidence type="ECO:0000256" key="2">
    <source>
        <dbReference type="ARBA" id="ARBA00022729"/>
    </source>
</evidence>
<dbReference type="PANTHER" id="PTHR35936">
    <property type="entry name" value="MEMBRANE-BOUND LYTIC MUREIN TRANSGLYCOSYLASE F"/>
    <property type="match status" value="1"/>
</dbReference>
<keyword evidence="7" id="KW-1185">Reference proteome</keyword>
<dbReference type="AlphaFoldDB" id="A0A084II90"/>
<dbReference type="STRING" id="1304275.C41B8_15075"/>
<dbReference type="Proteomes" id="UP000028302">
    <property type="component" value="Unassembled WGS sequence"/>
</dbReference>
<dbReference type="Pfam" id="PF00497">
    <property type="entry name" value="SBP_bac_3"/>
    <property type="match status" value="1"/>
</dbReference>
<dbReference type="InterPro" id="IPR001320">
    <property type="entry name" value="Iontro_rcpt_C"/>
</dbReference>
<comment type="caution">
    <text evidence="6">The sequence shown here is derived from an EMBL/GenBank/DDBJ whole genome shotgun (WGS) entry which is preliminary data.</text>
</comment>
<feature type="signal peptide" evidence="3">
    <location>
        <begin position="1"/>
        <end position="22"/>
    </location>
</feature>
<sequence length="274" mass="29316">MRLICILSIALVAMLGSTAALAKTYIAGVEPSFPPWASVDHGKVVGIAPDAVRAIAKQQGFKVKFRSMSFSSLIPALKAGKIDMLVTGLTVTPKRAKQIDFTVPWWQIKLDVLVPANSKLTAKTALSNGHTIGVQTGTTNYDYLKDQIVGKGGNINIKTYEQGTTALQDLLIGRIDAQFLDDDTAHKFVADNKGKVKIAGQISPQPPQVYAIGVKKGNTALLKKLNAGEVAIYKSGEWAKIVHQYMPNAQVTPVPGPMPAGIDSYKKPIPGLAN</sequence>
<reference evidence="6 7" key="1">
    <citation type="submission" date="2013-03" db="EMBL/GenBank/DDBJ databases">
        <title>Salinisphaera hydrothermalis C41B8 Genome Sequencing.</title>
        <authorList>
            <person name="Li C."/>
            <person name="Lai Q."/>
            <person name="Shao Z."/>
        </authorList>
    </citation>
    <scope>NUCLEOTIDE SEQUENCE [LARGE SCALE GENOMIC DNA]</scope>
    <source>
        <strain evidence="6 7">C41B8</strain>
    </source>
</reference>
<name>A0A084II90_SALHC</name>
<dbReference type="PANTHER" id="PTHR35936:SF17">
    <property type="entry name" value="ARGININE-BINDING EXTRACELLULAR PROTEIN ARTP"/>
    <property type="match status" value="1"/>
</dbReference>
<feature type="chain" id="PRO_5001776480" evidence="3">
    <location>
        <begin position="23"/>
        <end position="274"/>
    </location>
</feature>
<organism evidence="6 7">
    <name type="scientific">Salinisphaera hydrothermalis (strain C41B8)</name>
    <dbReference type="NCBI Taxonomy" id="1304275"/>
    <lineage>
        <taxon>Bacteria</taxon>
        <taxon>Pseudomonadati</taxon>
        <taxon>Pseudomonadota</taxon>
        <taxon>Gammaproteobacteria</taxon>
        <taxon>Salinisphaerales</taxon>
        <taxon>Salinisphaeraceae</taxon>
        <taxon>Salinisphaera</taxon>
    </lineage>
</organism>
<evidence type="ECO:0000313" key="7">
    <source>
        <dbReference type="Proteomes" id="UP000028302"/>
    </source>
</evidence>
<comment type="similarity">
    <text evidence="1">Belongs to the bacterial solute-binding protein 3 family.</text>
</comment>
<dbReference type="SMART" id="SM00062">
    <property type="entry name" value="PBPb"/>
    <property type="match status" value="1"/>
</dbReference>
<dbReference type="GO" id="GO:0015276">
    <property type="term" value="F:ligand-gated monoatomic ion channel activity"/>
    <property type="evidence" value="ECO:0007669"/>
    <property type="project" value="InterPro"/>
</dbReference>
<feature type="domain" description="Ionotropic glutamate receptor C-terminal" evidence="5">
    <location>
        <begin position="24"/>
        <end position="240"/>
    </location>
</feature>
<dbReference type="InterPro" id="IPR001638">
    <property type="entry name" value="Solute-binding_3/MltF_N"/>
</dbReference>
<evidence type="ECO:0000259" key="4">
    <source>
        <dbReference type="SMART" id="SM00062"/>
    </source>
</evidence>
<dbReference type="GO" id="GO:0016020">
    <property type="term" value="C:membrane"/>
    <property type="evidence" value="ECO:0007669"/>
    <property type="project" value="InterPro"/>
</dbReference>
<dbReference type="SMART" id="SM00079">
    <property type="entry name" value="PBPe"/>
    <property type="match status" value="1"/>
</dbReference>
<evidence type="ECO:0000313" key="6">
    <source>
        <dbReference type="EMBL" id="KEZ76424.1"/>
    </source>
</evidence>
<evidence type="ECO:0000256" key="1">
    <source>
        <dbReference type="ARBA" id="ARBA00010333"/>
    </source>
</evidence>
<protein>
    <submittedName>
        <fullName evidence="6">Glutamine-binding periplasmic protein</fullName>
    </submittedName>
</protein>
<dbReference type="Gene3D" id="3.40.190.10">
    <property type="entry name" value="Periplasmic binding protein-like II"/>
    <property type="match status" value="2"/>
</dbReference>